<dbReference type="RefSeq" id="WP_084380269.1">
    <property type="nucleotide sequence ID" value="NZ_LS483433.1"/>
</dbReference>
<keyword evidence="3" id="KW-1185">Reference proteome</keyword>
<reference evidence="3" key="1">
    <citation type="submission" date="2016-10" db="EMBL/GenBank/DDBJ databases">
        <authorList>
            <person name="Varghese N."/>
            <person name="Submissions S."/>
        </authorList>
    </citation>
    <scope>NUCLEOTIDE SEQUENCE [LARGE SCALE GENOMIC DNA]</scope>
    <source>
        <strain evidence="3">LMG 2223</strain>
    </source>
</reference>
<accession>A0A1H2MJP2</accession>
<name>A0A1H2MJP2_9PSED</name>
<dbReference type="AlphaFoldDB" id="A0A1H2MJP2"/>
<feature type="region of interest" description="Disordered" evidence="1">
    <location>
        <begin position="85"/>
        <end position="112"/>
    </location>
</feature>
<dbReference type="InterPro" id="IPR012448">
    <property type="entry name" value="DUF1652"/>
</dbReference>
<gene>
    <name evidence="2" type="ORF">SAMN05216202_1747</name>
</gene>
<organism evidence="2 3">
    <name type="scientific">Pseudomonas mucidolens</name>
    <dbReference type="NCBI Taxonomy" id="46679"/>
    <lineage>
        <taxon>Bacteria</taxon>
        <taxon>Pseudomonadati</taxon>
        <taxon>Pseudomonadota</taxon>
        <taxon>Gammaproteobacteria</taxon>
        <taxon>Pseudomonadales</taxon>
        <taxon>Pseudomonadaceae</taxon>
        <taxon>Pseudomonas</taxon>
    </lineage>
</organism>
<dbReference type="Pfam" id="PF07865">
    <property type="entry name" value="DUF1652"/>
    <property type="match status" value="1"/>
</dbReference>
<evidence type="ECO:0000256" key="1">
    <source>
        <dbReference type="SAM" id="MobiDB-lite"/>
    </source>
</evidence>
<evidence type="ECO:0000313" key="3">
    <source>
        <dbReference type="Proteomes" id="UP000198600"/>
    </source>
</evidence>
<sequence>MHHLGLSILEIRSLIEKAFQPDHCTCECHDGKTLSIDLTRHADPTSTLHLSGIPLSDLNSFRAVADLIAKARHELACVPVKHTPADSASAARVPGLVDLRQQNGGRPSLAGR</sequence>
<dbReference type="OrthoDB" id="6906904at2"/>
<proteinExistence type="predicted"/>
<evidence type="ECO:0000313" key="2">
    <source>
        <dbReference type="EMBL" id="SDU92716.1"/>
    </source>
</evidence>
<protein>
    <recommendedName>
        <fullName evidence="4">DUF1652 domain-containing protein</fullName>
    </recommendedName>
</protein>
<dbReference type="Proteomes" id="UP000198600">
    <property type="component" value="Chromosome I"/>
</dbReference>
<evidence type="ECO:0008006" key="4">
    <source>
        <dbReference type="Google" id="ProtNLM"/>
    </source>
</evidence>
<dbReference type="EMBL" id="LT629802">
    <property type="protein sequence ID" value="SDU92716.1"/>
    <property type="molecule type" value="Genomic_DNA"/>
</dbReference>